<dbReference type="PROSITE" id="PS50883">
    <property type="entry name" value="EAL"/>
    <property type="match status" value="1"/>
</dbReference>
<feature type="domain" description="Response regulatory" evidence="2">
    <location>
        <begin position="5"/>
        <end position="122"/>
    </location>
</feature>
<dbReference type="InterPro" id="IPR001633">
    <property type="entry name" value="EAL_dom"/>
</dbReference>
<accession>A0A7X5YAK2</accession>
<dbReference type="PANTHER" id="PTHR33121:SF70">
    <property type="entry name" value="SIGNALING PROTEIN YKOW"/>
    <property type="match status" value="1"/>
</dbReference>
<dbReference type="InterPro" id="IPR011006">
    <property type="entry name" value="CheY-like_superfamily"/>
</dbReference>
<dbReference type="SUPFAM" id="SSF141868">
    <property type="entry name" value="EAL domain-like"/>
    <property type="match status" value="1"/>
</dbReference>
<dbReference type="CDD" id="cd01948">
    <property type="entry name" value="EAL"/>
    <property type="match status" value="1"/>
</dbReference>
<comment type="caution">
    <text evidence="4">The sequence shown here is derived from an EMBL/GenBank/DDBJ whole genome shotgun (WGS) entry which is preliminary data.</text>
</comment>
<dbReference type="EMBL" id="JAATJC010000001">
    <property type="protein sequence ID" value="NJC06596.1"/>
    <property type="molecule type" value="Genomic_DNA"/>
</dbReference>
<dbReference type="InterPro" id="IPR050706">
    <property type="entry name" value="Cyclic-di-GMP_PDE-like"/>
</dbReference>
<organism evidence="4 5">
    <name type="scientific">Sphingomonas kaistensis</name>
    <dbReference type="NCBI Taxonomy" id="298708"/>
    <lineage>
        <taxon>Bacteria</taxon>
        <taxon>Pseudomonadati</taxon>
        <taxon>Pseudomonadota</taxon>
        <taxon>Alphaproteobacteria</taxon>
        <taxon>Sphingomonadales</taxon>
        <taxon>Sphingomonadaceae</taxon>
        <taxon>Sphingomonas</taxon>
    </lineage>
</organism>
<protein>
    <submittedName>
        <fullName evidence="4">EAL domain-containing protein (Putative c-di-GMP-specific phosphodiesterase class I)</fullName>
    </submittedName>
</protein>
<dbReference type="GO" id="GO:0071111">
    <property type="term" value="F:cyclic-guanylate-specific phosphodiesterase activity"/>
    <property type="evidence" value="ECO:0007669"/>
    <property type="project" value="InterPro"/>
</dbReference>
<dbReference type="SMART" id="SM00448">
    <property type="entry name" value="REC"/>
    <property type="match status" value="1"/>
</dbReference>
<dbReference type="SMART" id="SM00052">
    <property type="entry name" value="EAL"/>
    <property type="match status" value="1"/>
</dbReference>
<keyword evidence="1" id="KW-0597">Phosphoprotein</keyword>
<proteinExistence type="predicted"/>
<dbReference type="InterPro" id="IPR001789">
    <property type="entry name" value="Sig_transdc_resp-reg_receiver"/>
</dbReference>
<dbReference type="PANTHER" id="PTHR33121">
    <property type="entry name" value="CYCLIC DI-GMP PHOSPHODIESTERASE PDEF"/>
    <property type="match status" value="1"/>
</dbReference>
<evidence type="ECO:0000313" key="5">
    <source>
        <dbReference type="Proteomes" id="UP000558192"/>
    </source>
</evidence>
<reference evidence="4 5" key="1">
    <citation type="submission" date="2020-03" db="EMBL/GenBank/DDBJ databases">
        <title>Genomic Encyclopedia of Type Strains, Phase IV (KMG-IV): sequencing the most valuable type-strain genomes for metagenomic binning, comparative biology and taxonomic classification.</title>
        <authorList>
            <person name="Goeker M."/>
        </authorList>
    </citation>
    <scope>NUCLEOTIDE SEQUENCE [LARGE SCALE GENOMIC DNA]</scope>
    <source>
        <strain evidence="4 5">DSM 16846</strain>
    </source>
</reference>
<dbReference type="Proteomes" id="UP000558192">
    <property type="component" value="Unassembled WGS sequence"/>
</dbReference>
<evidence type="ECO:0000256" key="1">
    <source>
        <dbReference type="PROSITE-ProRule" id="PRU00169"/>
    </source>
</evidence>
<feature type="domain" description="EAL" evidence="3">
    <location>
        <begin position="129"/>
        <end position="372"/>
    </location>
</feature>
<name>A0A7X5YAK2_9SPHN</name>
<dbReference type="Gene3D" id="3.20.20.450">
    <property type="entry name" value="EAL domain"/>
    <property type="match status" value="1"/>
</dbReference>
<dbReference type="PROSITE" id="PS50110">
    <property type="entry name" value="RESPONSE_REGULATORY"/>
    <property type="match status" value="1"/>
</dbReference>
<feature type="modified residue" description="4-aspartylphosphate" evidence="1">
    <location>
        <position position="52"/>
    </location>
</feature>
<evidence type="ECO:0000313" key="4">
    <source>
        <dbReference type="EMBL" id="NJC06596.1"/>
    </source>
</evidence>
<dbReference type="RefSeq" id="WP_168069900.1">
    <property type="nucleotide sequence ID" value="NZ_JAATJC010000001.1"/>
</dbReference>
<dbReference type="GO" id="GO:0000160">
    <property type="term" value="P:phosphorelay signal transduction system"/>
    <property type="evidence" value="ECO:0007669"/>
    <property type="project" value="InterPro"/>
</dbReference>
<gene>
    <name evidence="4" type="ORF">GGQ97_002389</name>
</gene>
<evidence type="ECO:0000259" key="3">
    <source>
        <dbReference type="PROSITE" id="PS50883"/>
    </source>
</evidence>
<dbReference type="Gene3D" id="3.40.50.2300">
    <property type="match status" value="1"/>
</dbReference>
<sequence length="372" mass="40848">MTRPLVHLLEDDESSGRLLQQSLAQRGYEACWTPRVRDLRIDRDRSNIVVLDLAMPEIDGFGAIDRIARDRSVARVIIASGQQPRVINAAVMTAQSAGLTVVGTLQKPYTARRLVELLETRFATYQDPERRGEEWVKERLAEGSLADRTTVHFQPKHSLATKSLVGFEALARASDGSSISPDLLFGDLVPIDTTLAITGRVIQQSVAAIRRFEHQPMTIAFNCRAEILCHPDFLTLLEGEVSAAGIDRSCLTVELTEHPTLAGLQSLSRAASQLTMLGYNFAVDDFGRGNAGFELLMQLPFTELKIDKDFFWSVLQGGAAMQMLREVIGYCRAQGILTTIEGIESDAQQEFATALGADLGQGFLWGKAAPLS</sequence>
<evidence type="ECO:0000259" key="2">
    <source>
        <dbReference type="PROSITE" id="PS50110"/>
    </source>
</evidence>
<dbReference type="SUPFAM" id="SSF52172">
    <property type="entry name" value="CheY-like"/>
    <property type="match status" value="1"/>
</dbReference>
<dbReference type="Pfam" id="PF00563">
    <property type="entry name" value="EAL"/>
    <property type="match status" value="1"/>
</dbReference>
<keyword evidence="5" id="KW-1185">Reference proteome</keyword>
<dbReference type="AlphaFoldDB" id="A0A7X5YAK2"/>
<dbReference type="InterPro" id="IPR035919">
    <property type="entry name" value="EAL_sf"/>
</dbReference>
<dbReference type="Pfam" id="PF00072">
    <property type="entry name" value="Response_reg"/>
    <property type="match status" value="1"/>
</dbReference>